<accession>A0ABN2QK34</accession>
<dbReference type="Gene3D" id="3.40.50.1820">
    <property type="entry name" value="alpha/beta hydrolase"/>
    <property type="match status" value="1"/>
</dbReference>
<reference evidence="2 3" key="1">
    <citation type="journal article" date="2019" name="Int. J. Syst. Evol. Microbiol.">
        <title>The Global Catalogue of Microorganisms (GCM) 10K type strain sequencing project: providing services to taxonomists for standard genome sequencing and annotation.</title>
        <authorList>
            <consortium name="The Broad Institute Genomics Platform"/>
            <consortium name="The Broad Institute Genome Sequencing Center for Infectious Disease"/>
            <person name="Wu L."/>
            <person name="Ma J."/>
        </authorList>
    </citation>
    <scope>NUCLEOTIDE SEQUENCE [LARGE SCALE GENOMIC DNA]</scope>
    <source>
        <strain evidence="2 3">JCM 14901</strain>
    </source>
</reference>
<gene>
    <name evidence="2" type="ORF">GCM10009776_14670</name>
</gene>
<keyword evidence="3" id="KW-1185">Reference proteome</keyword>
<dbReference type="Proteomes" id="UP001499933">
    <property type="component" value="Unassembled WGS sequence"/>
</dbReference>
<feature type="domain" description="Dienelactone hydrolase" evidence="1">
    <location>
        <begin position="33"/>
        <end position="154"/>
    </location>
</feature>
<name>A0ABN2QK34_9MICO</name>
<dbReference type="EMBL" id="BAAAOG010000002">
    <property type="protein sequence ID" value="GAA1953867.1"/>
    <property type="molecule type" value="Genomic_DNA"/>
</dbReference>
<dbReference type="Pfam" id="PF01738">
    <property type="entry name" value="DLH"/>
    <property type="match status" value="1"/>
</dbReference>
<evidence type="ECO:0000259" key="1">
    <source>
        <dbReference type="Pfam" id="PF01738"/>
    </source>
</evidence>
<protein>
    <recommendedName>
        <fullName evidence="1">Dienelactone hydrolase domain-containing protein</fullName>
    </recommendedName>
</protein>
<organism evidence="2 3">
    <name type="scientific">Microbacterium deminutum</name>
    <dbReference type="NCBI Taxonomy" id="344164"/>
    <lineage>
        <taxon>Bacteria</taxon>
        <taxon>Bacillati</taxon>
        <taxon>Actinomycetota</taxon>
        <taxon>Actinomycetes</taxon>
        <taxon>Micrococcales</taxon>
        <taxon>Microbacteriaceae</taxon>
        <taxon>Microbacterium</taxon>
    </lineage>
</organism>
<dbReference type="InterPro" id="IPR002925">
    <property type="entry name" value="Dienelactn_hydro"/>
</dbReference>
<dbReference type="RefSeq" id="WP_344092897.1">
    <property type="nucleotide sequence ID" value="NZ_BAAAOG010000002.1"/>
</dbReference>
<evidence type="ECO:0000313" key="3">
    <source>
        <dbReference type="Proteomes" id="UP001499933"/>
    </source>
</evidence>
<comment type="caution">
    <text evidence="2">The sequence shown here is derived from an EMBL/GenBank/DDBJ whole genome shotgun (WGS) entry which is preliminary data.</text>
</comment>
<evidence type="ECO:0000313" key="2">
    <source>
        <dbReference type="EMBL" id="GAA1953867.1"/>
    </source>
</evidence>
<proteinExistence type="predicted"/>
<sequence>MARAQEWCPDGWDRGTFAHGDHSHAFYTADRGTPDAPLPTVMLMHEFPGISENLVELANVLAADFRVVVPSIVGRDGNPGSLDSARQLCVRRELHVLARDGVSTSVGWLRDFAHRHVADSSGRSFGVIGLCLTGNFALALAVDPRVAGAVVAEPAGMPVRPSGLGLSDQDRAALQQRVGLQVQGYRFRRDCLSPASKLAAARELLGDERMRVFTLTSPNQRKHSTLTGKWRNDGAVANVRAFLRERLAA</sequence>
<dbReference type="SUPFAM" id="SSF53474">
    <property type="entry name" value="alpha/beta-Hydrolases"/>
    <property type="match status" value="1"/>
</dbReference>
<dbReference type="InterPro" id="IPR029058">
    <property type="entry name" value="AB_hydrolase_fold"/>
</dbReference>